<dbReference type="HAMAP" id="MF_01481">
    <property type="entry name" value="PSII_Psb27"/>
    <property type="match status" value="1"/>
</dbReference>
<evidence type="ECO:0000313" key="3">
    <source>
        <dbReference type="EnsemblProtists" id="EKX52014"/>
    </source>
</evidence>
<dbReference type="Gene3D" id="1.20.58.810">
    <property type="entry name" value="Photosystem II Pbs27"/>
    <property type="match status" value="1"/>
</dbReference>
<accession>L1JUL8</accession>
<dbReference type="STRING" id="905079.L1JUL8"/>
<proteinExistence type="inferred from homology"/>
<dbReference type="PANTHER" id="PTHR34041:SF1">
    <property type="entry name" value="PHOTOSYSTEM II REPAIR PROTEIN PSB27-H1, CHLOROPLASTIC"/>
    <property type="match status" value="1"/>
</dbReference>
<reference evidence="2 4" key="1">
    <citation type="journal article" date="2012" name="Nature">
        <title>Algal genomes reveal evolutionary mosaicism and the fate of nucleomorphs.</title>
        <authorList>
            <consortium name="DOE Joint Genome Institute"/>
            <person name="Curtis B.A."/>
            <person name="Tanifuji G."/>
            <person name="Burki F."/>
            <person name="Gruber A."/>
            <person name="Irimia M."/>
            <person name="Maruyama S."/>
            <person name="Arias M.C."/>
            <person name="Ball S.G."/>
            <person name="Gile G.H."/>
            <person name="Hirakawa Y."/>
            <person name="Hopkins J.F."/>
            <person name="Kuo A."/>
            <person name="Rensing S.A."/>
            <person name="Schmutz J."/>
            <person name="Symeonidi A."/>
            <person name="Elias M."/>
            <person name="Eveleigh R.J."/>
            <person name="Herman E.K."/>
            <person name="Klute M.J."/>
            <person name="Nakayama T."/>
            <person name="Obornik M."/>
            <person name="Reyes-Prieto A."/>
            <person name="Armbrust E.V."/>
            <person name="Aves S.J."/>
            <person name="Beiko R.G."/>
            <person name="Coutinho P."/>
            <person name="Dacks J.B."/>
            <person name="Durnford D.G."/>
            <person name="Fast N.M."/>
            <person name="Green B.R."/>
            <person name="Grisdale C.J."/>
            <person name="Hempel F."/>
            <person name="Henrissat B."/>
            <person name="Hoppner M.P."/>
            <person name="Ishida K."/>
            <person name="Kim E."/>
            <person name="Koreny L."/>
            <person name="Kroth P.G."/>
            <person name="Liu Y."/>
            <person name="Malik S.B."/>
            <person name="Maier U.G."/>
            <person name="McRose D."/>
            <person name="Mock T."/>
            <person name="Neilson J.A."/>
            <person name="Onodera N.T."/>
            <person name="Poole A.M."/>
            <person name="Pritham E.J."/>
            <person name="Richards T.A."/>
            <person name="Rocap G."/>
            <person name="Roy S.W."/>
            <person name="Sarai C."/>
            <person name="Schaack S."/>
            <person name="Shirato S."/>
            <person name="Slamovits C.H."/>
            <person name="Spencer D.F."/>
            <person name="Suzuki S."/>
            <person name="Worden A.Z."/>
            <person name="Zauner S."/>
            <person name="Barry K."/>
            <person name="Bell C."/>
            <person name="Bharti A.K."/>
            <person name="Crow J.A."/>
            <person name="Grimwood J."/>
            <person name="Kramer R."/>
            <person name="Lindquist E."/>
            <person name="Lucas S."/>
            <person name="Salamov A."/>
            <person name="McFadden G.I."/>
            <person name="Lane C.E."/>
            <person name="Keeling P.J."/>
            <person name="Gray M.W."/>
            <person name="Grigoriev I.V."/>
            <person name="Archibald J.M."/>
        </authorList>
    </citation>
    <scope>NUCLEOTIDE SEQUENCE</scope>
    <source>
        <strain evidence="2 4">CCMP2712</strain>
    </source>
</reference>
<reference evidence="3" key="3">
    <citation type="submission" date="2015-06" db="UniProtKB">
        <authorList>
            <consortium name="EnsemblProtists"/>
        </authorList>
    </citation>
    <scope>IDENTIFICATION</scope>
</reference>
<dbReference type="HOGENOM" id="CLU_112237_0_0_1"/>
<evidence type="ECO:0000313" key="4">
    <source>
        <dbReference type="Proteomes" id="UP000011087"/>
    </source>
</evidence>
<keyword evidence="1" id="KW-0732">Signal</keyword>
<dbReference type="OMA" id="ALYCRRD"/>
<dbReference type="PaxDb" id="55529-EKX52014"/>
<evidence type="ECO:0000256" key="1">
    <source>
        <dbReference type="SAM" id="SignalP"/>
    </source>
</evidence>
<keyword evidence="4" id="KW-1185">Reference proteome</keyword>
<dbReference type="GO" id="GO:0009523">
    <property type="term" value="C:photosystem II"/>
    <property type="evidence" value="ECO:0007669"/>
    <property type="project" value="InterPro"/>
</dbReference>
<dbReference type="GO" id="GO:0010207">
    <property type="term" value="P:photosystem II assembly"/>
    <property type="evidence" value="ECO:0007669"/>
    <property type="project" value="InterPro"/>
</dbReference>
<evidence type="ECO:0008006" key="5">
    <source>
        <dbReference type="Google" id="ProtNLM"/>
    </source>
</evidence>
<dbReference type="eggNOG" id="ENOG502RZI3">
    <property type="taxonomic scope" value="Eukaryota"/>
</dbReference>
<dbReference type="InterPro" id="IPR025585">
    <property type="entry name" value="PSII_Psb27"/>
</dbReference>
<feature type="chain" id="PRO_5008771934" description="Photosystem II 11 kDa protein" evidence="1">
    <location>
        <begin position="18"/>
        <end position="203"/>
    </location>
</feature>
<reference evidence="4" key="2">
    <citation type="submission" date="2012-11" db="EMBL/GenBank/DDBJ databases">
        <authorList>
            <person name="Kuo A."/>
            <person name="Curtis B.A."/>
            <person name="Tanifuji G."/>
            <person name="Burki F."/>
            <person name="Gruber A."/>
            <person name="Irimia M."/>
            <person name="Maruyama S."/>
            <person name="Arias M.C."/>
            <person name="Ball S.G."/>
            <person name="Gile G.H."/>
            <person name="Hirakawa Y."/>
            <person name="Hopkins J.F."/>
            <person name="Rensing S.A."/>
            <person name="Schmutz J."/>
            <person name="Symeonidi A."/>
            <person name="Elias M."/>
            <person name="Eveleigh R.J."/>
            <person name="Herman E.K."/>
            <person name="Klute M.J."/>
            <person name="Nakayama T."/>
            <person name="Obornik M."/>
            <person name="Reyes-Prieto A."/>
            <person name="Armbrust E.V."/>
            <person name="Aves S.J."/>
            <person name="Beiko R.G."/>
            <person name="Coutinho P."/>
            <person name="Dacks J.B."/>
            <person name="Durnford D.G."/>
            <person name="Fast N.M."/>
            <person name="Green B.R."/>
            <person name="Grisdale C."/>
            <person name="Hempe F."/>
            <person name="Henrissat B."/>
            <person name="Hoppner M.P."/>
            <person name="Ishida K.-I."/>
            <person name="Kim E."/>
            <person name="Koreny L."/>
            <person name="Kroth P.G."/>
            <person name="Liu Y."/>
            <person name="Malik S.-B."/>
            <person name="Maier U.G."/>
            <person name="McRose D."/>
            <person name="Mock T."/>
            <person name="Neilson J.A."/>
            <person name="Onodera N.T."/>
            <person name="Poole A.M."/>
            <person name="Pritham E.J."/>
            <person name="Richards T.A."/>
            <person name="Rocap G."/>
            <person name="Roy S.W."/>
            <person name="Sarai C."/>
            <person name="Schaack S."/>
            <person name="Shirato S."/>
            <person name="Slamovits C.H."/>
            <person name="Spencer D.F."/>
            <person name="Suzuki S."/>
            <person name="Worden A.Z."/>
            <person name="Zauner S."/>
            <person name="Barry K."/>
            <person name="Bell C."/>
            <person name="Bharti A.K."/>
            <person name="Crow J.A."/>
            <person name="Grimwood J."/>
            <person name="Kramer R."/>
            <person name="Lindquist E."/>
            <person name="Lucas S."/>
            <person name="Salamov A."/>
            <person name="McFadden G.I."/>
            <person name="Lane C.E."/>
            <person name="Keeling P.J."/>
            <person name="Gray M.W."/>
            <person name="Grigoriev I.V."/>
            <person name="Archibald J.M."/>
        </authorList>
    </citation>
    <scope>NUCLEOTIDE SEQUENCE</scope>
    <source>
        <strain evidence="4">CCMP2712</strain>
    </source>
</reference>
<dbReference type="EMBL" id="JH992974">
    <property type="protein sequence ID" value="EKX52014.1"/>
    <property type="molecule type" value="Genomic_DNA"/>
</dbReference>
<dbReference type="GeneID" id="17308596"/>
<dbReference type="KEGG" id="gtt:GUITHDRAFT_175477"/>
<dbReference type="Proteomes" id="UP000011087">
    <property type="component" value="Unassembled WGS sequence"/>
</dbReference>
<sequence>MLRLLLPIALVIGQAAAFAPSSSSSLSLLSSSRSAPAVCALRASGSDASNVLSRRDVLASSAAVIAGLSMPAIVRAEGEAAVEAAPAPAKAASGEKYKLSGDYKTDVSELLNKMKAATEMKKGDPAMKALVEDTRDEMNKFVAYYRRNNKVAGAASFSTLYTAISTLSGHFQNYGPEYPVPEKRKKRLSQQYAEVEKQIARGR</sequence>
<dbReference type="PANTHER" id="PTHR34041">
    <property type="entry name" value="PHOTOSYSTEM II REPAIR PROTEIN PSB27-H1, CHLOROPLASTIC"/>
    <property type="match status" value="1"/>
</dbReference>
<feature type="signal peptide" evidence="1">
    <location>
        <begin position="1"/>
        <end position="17"/>
    </location>
</feature>
<protein>
    <recommendedName>
        <fullName evidence="5">Photosystem II 11 kDa protein</fullName>
    </recommendedName>
</protein>
<dbReference type="Pfam" id="PF13326">
    <property type="entry name" value="PSII_Pbs27"/>
    <property type="match status" value="1"/>
</dbReference>
<name>L1JUL8_GUITC</name>
<dbReference type="OrthoDB" id="419533at2759"/>
<evidence type="ECO:0000313" key="2">
    <source>
        <dbReference type="EMBL" id="EKX52014.1"/>
    </source>
</evidence>
<dbReference type="EnsemblProtists" id="EKX52014">
    <property type="protein sequence ID" value="EKX52014"/>
    <property type="gene ID" value="GUITHDRAFT_175477"/>
</dbReference>
<gene>
    <name evidence="2" type="ORF">GUITHDRAFT_175477</name>
</gene>
<organism evidence="2">
    <name type="scientific">Guillardia theta (strain CCMP2712)</name>
    <name type="common">Cryptophyte</name>
    <dbReference type="NCBI Taxonomy" id="905079"/>
    <lineage>
        <taxon>Eukaryota</taxon>
        <taxon>Cryptophyceae</taxon>
        <taxon>Pyrenomonadales</taxon>
        <taxon>Geminigeraceae</taxon>
        <taxon>Guillardia</taxon>
    </lineage>
</organism>
<dbReference type="AlphaFoldDB" id="L1JUL8"/>
<dbReference type="GO" id="GO:0010206">
    <property type="term" value="P:photosystem II repair"/>
    <property type="evidence" value="ECO:0007669"/>
    <property type="project" value="InterPro"/>
</dbReference>
<dbReference type="RefSeq" id="XP_005838994.1">
    <property type="nucleotide sequence ID" value="XM_005838937.1"/>
</dbReference>
<dbReference type="InterPro" id="IPR038450">
    <property type="entry name" value="PSII_Psb27_sf"/>
</dbReference>